<dbReference type="EMBL" id="LKAM01000011">
    <property type="protein sequence ID" value="KUM46572.1"/>
    <property type="molecule type" value="Genomic_DNA"/>
</dbReference>
<organism evidence="2">
    <name type="scientific">Picea glauca</name>
    <name type="common">White spruce</name>
    <name type="synonym">Pinus glauca</name>
    <dbReference type="NCBI Taxonomy" id="3330"/>
    <lineage>
        <taxon>Eukaryota</taxon>
        <taxon>Viridiplantae</taxon>
        <taxon>Streptophyta</taxon>
        <taxon>Embryophyta</taxon>
        <taxon>Tracheophyta</taxon>
        <taxon>Spermatophyta</taxon>
        <taxon>Pinopsida</taxon>
        <taxon>Pinidae</taxon>
        <taxon>Conifers I</taxon>
        <taxon>Pinales</taxon>
        <taxon>Pinaceae</taxon>
        <taxon>Picea</taxon>
    </lineage>
</organism>
<keyword evidence="2" id="KW-0496">Mitochondrion</keyword>
<gene>
    <name evidence="2" type="ORF">ABT39_MTgene1674</name>
</gene>
<sequence length="84" mass="8280">MKGTGSPTFGPGETATESATGYGIGRGNGSGTRDSKTGSACFVADSRSTLTYTDASGGTASSTNKDAGRTIATRSRSTESTDGS</sequence>
<proteinExistence type="predicted"/>
<dbReference type="AlphaFoldDB" id="A0A101LWC1"/>
<evidence type="ECO:0000313" key="2">
    <source>
        <dbReference type="EMBL" id="KUM46572.1"/>
    </source>
</evidence>
<reference evidence="2" key="1">
    <citation type="journal article" date="2015" name="Genome Biol. Evol.">
        <title>Organellar Genomes of White Spruce (Picea glauca): Assembly and Annotation.</title>
        <authorList>
            <person name="Jackman S.D."/>
            <person name="Warren R.L."/>
            <person name="Gibb E.A."/>
            <person name="Vandervalk B.P."/>
            <person name="Mohamadi H."/>
            <person name="Chu J."/>
            <person name="Raymond A."/>
            <person name="Pleasance S."/>
            <person name="Coope R."/>
            <person name="Wildung M.R."/>
            <person name="Ritland C.E."/>
            <person name="Bousquet J."/>
            <person name="Jones S.J."/>
            <person name="Bohlmann J."/>
            <person name="Birol I."/>
        </authorList>
    </citation>
    <scope>NUCLEOTIDE SEQUENCE [LARGE SCALE GENOMIC DNA]</scope>
    <source>
        <tissue evidence="2">Flushing bud</tissue>
    </source>
</reference>
<name>A0A101LWC1_PICGL</name>
<feature type="compositionally biased region" description="Polar residues" evidence="1">
    <location>
        <begin position="51"/>
        <end position="65"/>
    </location>
</feature>
<accession>A0A101LWC1</accession>
<evidence type="ECO:0000256" key="1">
    <source>
        <dbReference type="SAM" id="MobiDB-lite"/>
    </source>
</evidence>
<feature type="compositionally biased region" description="Polar residues" evidence="1">
    <location>
        <begin position="72"/>
        <end position="84"/>
    </location>
</feature>
<feature type="region of interest" description="Disordered" evidence="1">
    <location>
        <begin position="1"/>
        <end position="39"/>
    </location>
</feature>
<protein>
    <submittedName>
        <fullName evidence="2">Uncharacterized protein</fullName>
    </submittedName>
</protein>
<feature type="region of interest" description="Disordered" evidence="1">
    <location>
        <begin position="51"/>
        <end position="84"/>
    </location>
</feature>
<geneLocation type="mitochondrion" evidence="2"/>
<comment type="caution">
    <text evidence="2">The sequence shown here is derived from an EMBL/GenBank/DDBJ whole genome shotgun (WGS) entry which is preliminary data.</text>
</comment>